<reference evidence="2 3" key="1">
    <citation type="submission" date="2020-08" db="EMBL/GenBank/DDBJ databases">
        <title>Sequencing the genomes of 1000 actinobacteria strains.</title>
        <authorList>
            <person name="Klenk H.-P."/>
        </authorList>
    </citation>
    <scope>NUCLEOTIDE SEQUENCE [LARGE SCALE GENOMIC DNA]</scope>
    <source>
        <strain evidence="2 3">DSM 105783</strain>
    </source>
</reference>
<comment type="caution">
    <text evidence="2">The sequence shown here is derived from an EMBL/GenBank/DDBJ whole genome shotgun (WGS) entry which is preliminary data.</text>
</comment>
<dbReference type="AlphaFoldDB" id="A0A7W8WZI7"/>
<dbReference type="EMBL" id="JACHDR010000001">
    <property type="protein sequence ID" value="MBB5513426.1"/>
    <property type="molecule type" value="Genomic_DNA"/>
</dbReference>
<dbReference type="PROSITE" id="PS50943">
    <property type="entry name" value="HTH_CROC1"/>
    <property type="match status" value="1"/>
</dbReference>
<evidence type="ECO:0000313" key="3">
    <source>
        <dbReference type="Proteomes" id="UP000580797"/>
    </source>
</evidence>
<sequence length="77" mass="8413">MINETAQRVAKAIKKREGATVYGVAKETGIPRTTLIRKLAGGTDFTVYELARIAIALDVDPNSLLPKEFKTEHRSAA</sequence>
<dbReference type="GO" id="GO:0003677">
    <property type="term" value="F:DNA binding"/>
    <property type="evidence" value="ECO:0007669"/>
    <property type="project" value="InterPro"/>
</dbReference>
<dbReference type="InterPro" id="IPR010982">
    <property type="entry name" value="Lambda_DNA-bd_dom_sf"/>
</dbReference>
<name>A0A7W8WZI7_9MICC</name>
<evidence type="ECO:0000313" key="2">
    <source>
        <dbReference type="EMBL" id="MBB5513426.1"/>
    </source>
</evidence>
<dbReference type="Proteomes" id="UP000580797">
    <property type="component" value="Unassembled WGS sequence"/>
</dbReference>
<dbReference type="RefSeq" id="WP_183665723.1">
    <property type="nucleotide sequence ID" value="NZ_BAAARH010000002.1"/>
</dbReference>
<proteinExistence type="predicted"/>
<dbReference type="Gene3D" id="1.10.260.40">
    <property type="entry name" value="lambda repressor-like DNA-binding domains"/>
    <property type="match status" value="1"/>
</dbReference>
<feature type="domain" description="HTH cro/C1-type" evidence="1">
    <location>
        <begin position="24"/>
        <end position="64"/>
    </location>
</feature>
<dbReference type="SUPFAM" id="SSF47413">
    <property type="entry name" value="lambda repressor-like DNA-binding domains"/>
    <property type="match status" value="1"/>
</dbReference>
<dbReference type="InterPro" id="IPR001387">
    <property type="entry name" value="Cro/C1-type_HTH"/>
</dbReference>
<accession>A0A7W8WZI7</accession>
<evidence type="ECO:0000259" key="1">
    <source>
        <dbReference type="PROSITE" id="PS50943"/>
    </source>
</evidence>
<protein>
    <submittedName>
        <fullName evidence="2">Transcriptional regulator with XRE-family HTH domain</fullName>
    </submittedName>
</protein>
<organism evidence="2 3">
    <name type="scientific">Neomicrococcus aestuarii</name>
    <dbReference type="NCBI Taxonomy" id="556325"/>
    <lineage>
        <taxon>Bacteria</taxon>
        <taxon>Bacillati</taxon>
        <taxon>Actinomycetota</taxon>
        <taxon>Actinomycetes</taxon>
        <taxon>Micrococcales</taxon>
        <taxon>Micrococcaceae</taxon>
        <taxon>Neomicrococcus</taxon>
    </lineage>
</organism>
<gene>
    <name evidence="2" type="ORF">HD598_002113</name>
</gene>
<dbReference type="CDD" id="cd00093">
    <property type="entry name" value="HTH_XRE"/>
    <property type="match status" value="1"/>
</dbReference>